<dbReference type="InterPro" id="IPR017746">
    <property type="entry name" value="Cellulose_synthase_operon_BcsQ"/>
</dbReference>
<feature type="region of interest" description="Disordered" evidence="1">
    <location>
        <begin position="22"/>
        <end position="69"/>
    </location>
</feature>
<dbReference type="NCBIfam" id="TIGR03371">
    <property type="entry name" value="cellulose_yhjQ"/>
    <property type="match status" value="1"/>
</dbReference>
<dbReference type="Pfam" id="PF10945">
    <property type="entry name" value="CBP_BcsR"/>
    <property type="match status" value="1"/>
</dbReference>
<dbReference type="Gene3D" id="3.40.50.300">
    <property type="entry name" value="P-loop containing nucleotide triphosphate hydrolases"/>
    <property type="match status" value="1"/>
</dbReference>
<gene>
    <name evidence="2" type="ORF">A9A72_123352</name>
</gene>
<protein>
    <submittedName>
        <fullName evidence="2">Cellulose synthase operon protein YhjQ</fullName>
    </submittedName>
</protein>
<dbReference type="Proteomes" id="UP000324282">
    <property type="component" value="Unassembled WGS sequence"/>
</dbReference>
<dbReference type="Pfam" id="PF06564">
    <property type="entry name" value="CBP_BcsQ"/>
    <property type="match status" value="1"/>
</dbReference>
<comment type="caution">
    <text evidence="2">The sequence shown here is derived from an EMBL/GenBank/DDBJ whole genome shotgun (WGS) entry which is preliminary data.</text>
</comment>
<dbReference type="PANTHER" id="PTHR13696:SF99">
    <property type="entry name" value="COBYRINIC ACID AC-DIAMIDE SYNTHASE"/>
    <property type="match status" value="1"/>
</dbReference>
<dbReference type="RefSeq" id="WP_148925292.1">
    <property type="nucleotide sequence ID" value="NZ_VNHQ01000013.1"/>
</dbReference>
<dbReference type="InterPro" id="IPR050678">
    <property type="entry name" value="DNA_Partitioning_ATPase"/>
</dbReference>
<dbReference type="OrthoDB" id="5288747at2"/>
<evidence type="ECO:0000313" key="3">
    <source>
        <dbReference type="Proteomes" id="UP000324282"/>
    </source>
</evidence>
<dbReference type="InterPro" id="IPR024487">
    <property type="entry name" value="CBP_BcsR"/>
</dbReference>
<dbReference type="PANTHER" id="PTHR13696">
    <property type="entry name" value="P-LOOP CONTAINING NUCLEOSIDE TRIPHOSPHATE HYDROLASE"/>
    <property type="match status" value="1"/>
</dbReference>
<sequence length="402" mass="42930">MGISSDILGLFRKIDASPEQYQEVSRAGRDQDSVSRWPALATSATPEPQADSPHAAPLPGPTEANNASSVAPISCASAAPATARHFQDNSEQTAWPAGSLQDLLAQLKQAENEAVANATAKASQEQLIGPVAPALGQVNVVTVMSSKGGVGKSTIAANLAVGLANLGRSVLLVDLDPQNALIHHVQPQNQRSIEDAARGIASTSESISDWRLLCMATTAGPALLPHGLIEEKERQAFEQLLDRDRYWLGRHLEAMELADGAVVILDTPPGPSPYLRQALAITRQALVVSLPDAASYTALPMAEKLISSYVGERDDFVGCSYLINQVDRSRQLNRDVSLIMQQAVGERLVGMIHRDQSVSDALAYNRTALEQDAHGQGFQDLVRFAQTFMGQLPFASEGSATK</sequence>
<name>A0A5S5B979_STUST</name>
<organism evidence="2 3">
    <name type="scientific">Stutzerimonas stutzeri</name>
    <name type="common">Pseudomonas stutzeri</name>
    <dbReference type="NCBI Taxonomy" id="316"/>
    <lineage>
        <taxon>Bacteria</taxon>
        <taxon>Pseudomonadati</taxon>
        <taxon>Pseudomonadota</taxon>
        <taxon>Gammaproteobacteria</taxon>
        <taxon>Pseudomonadales</taxon>
        <taxon>Pseudomonadaceae</taxon>
        <taxon>Stutzerimonas</taxon>
    </lineage>
</organism>
<accession>A0A5S5B979</accession>
<dbReference type="EMBL" id="VNHQ01000013">
    <property type="protein sequence ID" value="TYP63577.1"/>
    <property type="molecule type" value="Genomic_DNA"/>
</dbReference>
<evidence type="ECO:0000313" key="2">
    <source>
        <dbReference type="EMBL" id="TYP63577.1"/>
    </source>
</evidence>
<dbReference type="SUPFAM" id="SSF52540">
    <property type="entry name" value="P-loop containing nucleoside triphosphate hydrolases"/>
    <property type="match status" value="1"/>
</dbReference>
<dbReference type="CDD" id="cd02042">
    <property type="entry name" value="ParAB_family"/>
    <property type="match status" value="1"/>
</dbReference>
<dbReference type="AlphaFoldDB" id="A0A5S5B979"/>
<proteinExistence type="predicted"/>
<evidence type="ECO:0000256" key="1">
    <source>
        <dbReference type="SAM" id="MobiDB-lite"/>
    </source>
</evidence>
<reference evidence="2 3" key="1">
    <citation type="submission" date="2019-07" db="EMBL/GenBank/DDBJ databases">
        <title>Deep subsurface shale carbon reservoir microbial communities from Ohio and West Virginia, USA.</title>
        <authorList>
            <person name="Wrighton K."/>
        </authorList>
    </citation>
    <scope>NUCLEOTIDE SEQUENCE [LARGE SCALE GENOMIC DNA]</scope>
    <source>
        <strain evidence="2 3">NP_8Ht</strain>
    </source>
</reference>
<dbReference type="InterPro" id="IPR027417">
    <property type="entry name" value="P-loop_NTPase"/>
</dbReference>